<evidence type="ECO:0000313" key="2">
    <source>
        <dbReference type="Proteomes" id="UP000718793"/>
    </source>
</evidence>
<proteinExistence type="predicted"/>
<name>A0ABS6DPQ9_9MOLU</name>
<dbReference type="RefSeq" id="WP_216488756.1">
    <property type="nucleotide sequence ID" value="NZ_JAHMHH010000001.1"/>
</dbReference>
<gene>
    <name evidence="1" type="ORF">KQ875_01665</name>
</gene>
<dbReference type="EMBL" id="JAHMHH010000001">
    <property type="protein sequence ID" value="MBU4692302.1"/>
    <property type="molecule type" value="Genomic_DNA"/>
</dbReference>
<organism evidence="1 2">
    <name type="scientific">Mycoplasma zalophi</name>
    <dbReference type="NCBI Taxonomy" id="191287"/>
    <lineage>
        <taxon>Bacteria</taxon>
        <taxon>Bacillati</taxon>
        <taxon>Mycoplasmatota</taxon>
        <taxon>Mollicutes</taxon>
        <taxon>Mycoplasmataceae</taxon>
        <taxon>Mycoplasma</taxon>
    </lineage>
</organism>
<protein>
    <recommendedName>
        <fullName evidence="3">Lipoprotein</fullName>
    </recommendedName>
</protein>
<keyword evidence="2" id="KW-1185">Reference proteome</keyword>
<dbReference type="PROSITE" id="PS51257">
    <property type="entry name" value="PROKAR_LIPOPROTEIN"/>
    <property type="match status" value="1"/>
</dbReference>
<dbReference type="NCBIfam" id="NF045961">
    <property type="entry name" value="MAG5150_fam_LP"/>
    <property type="match status" value="1"/>
</dbReference>
<reference evidence="1" key="1">
    <citation type="submission" date="2021-06" db="EMBL/GenBank/DDBJ databases">
        <title>Novel Mycoplasma species detected in California sea lions (Zalophus californianus) from the USA.</title>
        <authorList>
            <person name="Volokhov D.V."/>
            <person name="Furtak V.A."/>
            <person name="Zagorodnyaya T.A."/>
        </authorList>
    </citation>
    <scope>NUCLEOTIDE SEQUENCE [LARGE SCALE GENOMIC DNA]</scope>
    <source>
        <strain evidence="1">CSL 5346</strain>
    </source>
</reference>
<evidence type="ECO:0000313" key="1">
    <source>
        <dbReference type="EMBL" id="MBU4692302.1"/>
    </source>
</evidence>
<dbReference type="NCBIfam" id="NF045840">
    <property type="entry name" value="SHxHSH_motif_LP"/>
    <property type="match status" value="1"/>
</dbReference>
<accession>A0ABS6DPQ9</accession>
<dbReference type="Proteomes" id="UP000718793">
    <property type="component" value="Unassembled WGS sequence"/>
</dbReference>
<sequence>MSKKILKYFIFISPIIFSSLVVSCIKYPNDNEDLEFRENILNNKQKEDIIINNEDTQKIKTLYEENVLNIFIEVKAIYRQFRNQYYKLIKKTQSLKNKLPELVLDQGNEKNKNEIQKFYDKWFQINENNPKLATALKKYELIFVDVDVVLSDVNLVFDNLQFLKSLKIIDQRLSGIDITLGQEQSEIIAAWNFLKLNLFNKNKITTLNDLQNINIESEKNSHNHSHAIINLIYELSLWHNILKKEIVNEINLFANDFEIMKQNVIDNIGQKNFQNDYDEIIKIFNLIKNSNKENSLINQELINKTEETINKIKTLLNKIAQEQGILNQVNLD</sequence>
<evidence type="ECO:0008006" key="3">
    <source>
        <dbReference type="Google" id="ProtNLM"/>
    </source>
</evidence>
<comment type="caution">
    <text evidence="1">The sequence shown here is derived from an EMBL/GenBank/DDBJ whole genome shotgun (WGS) entry which is preliminary data.</text>
</comment>